<dbReference type="Gene3D" id="1.10.8.60">
    <property type="match status" value="1"/>
</dbReference>
<dbReference type="InterPro" id="IPR007202">
    <property type="entry name" value="4Fe-4S_dom"/>
</dbReference>
<evidence type="ECO:0000256" key="4">
    <source>
        <dbReference type="ARBA" id="ARBA00022491"/>
    </source>
</evidence>
<dbReference type="SUPFAM" id="SSF52540">
    <property type="entry name" value="P-loop containing nucleoside triphosphate hydrolases"/>
    <property type="match status" value="1"/>
</dbReference>
<keyword evidence="5" id="KW-0597">Phosphoprotein</keyword>
<dbReference type="Pfam" id="PF13237">
    <property type="entry name" value="Fer4_10"/>
    <property type="match status" value="1"/>
</dbReference>
<dbReference type="Pfam" id="PF02954">
    <property type="entry name" value="HTH_8"/>
    <property type="match status" value="1"/>
</dbReference>
<evidence type="ECO:0000256" key="12">
    <source>
        <dbReference type="ARBA" id="ARBA00023015"/>
    </source>
</evidence>
<sequence>MSFLVQNFVSPSEAVYCIIIREKRYGKGWYTMEIVKTITGKCRMCYACIRNCPVKAIKVVEGQARVVPELCIACGHCVQVCAQQAKEVQREVEKVEGYLTTKRTIACLAPSFVAEFHPAWPGQVVAALKQMGFAEVHEVAFGAHLVTLEYRRYLQEAGERQGLISTPCPAVVNLVSKYYPKLLSQLIPVVSPMIALGRYLKKKVGPDSRIVFIGPCVAKKGEAQEDEVAGAVDAVLTFLEIKEMLAVRQIDVNSCGNMDFDSEPAYLGRLYPVGGGLLRSAGVDADILANQVLVIEGREDCLEFLKAVNEGQMMPKMVDMLFCKGCINGPMQENKFSAFRRRKIVAEFTRQGLEKATPRPINPDIINLRREFHDKSVFFPRPTEADIRKILAELGKLTPEDELNCGACGYSSCREKAIAVYHGLAENRMCLPYLIAQLEKSNLNLRQELKVFQGQYGQLVGNSAVMQEVYRMIEKVAKTDATVLIRGESGTGKELVARAIHYRSRRSEAPFISINCAALPETLLESELFGHARGAFTGAVTAKKGLFEEAHEGTIFLDEIGDISPGLQSKLLRVLQEGEFIRVGETRPTRVNVRVLAATNRDLEKAVKEGAFRPELFYRLNVITIWLPPLRERRDDIPLLARHFLEKYSRRLGKEITGFTSEAMDALVRADWQGNVRELENVIERAVILAEGKKIEVGDLPRQFRNLSANASGWAYTKGMSFKEAVTAYEINLLVQALEESQWVQARAAEILGLKRSTLNEMIKRYKLRPAKK</sequence>
<keyword evidence="8" id="KW-0067">ATP-binding</keyword>
<evidence type="ECO:0000313" key="20">
    <source>
        <dbReference type="Proteomes" id="UP000238415"/>
    </source>
</evidence>
<dbReference type="InterPro" id="IPR058031">
    <property type="entry name" value="AAA_lid_NorR"/>
</dbReference>
<dbReference type="InterPro" id="IPR027417">
    <property type="entry name" value="P-loop_NTPase"/>
</dbReference>
<keyword evidence="3" id="KW-0963">Cytoplasm</keyword>
<dbReference type="FunFam" id="1.10.8.60:FF:000014">
    <property type="entry name" value="DNA-binding transcriptional regulator NtrC"/>
    <property type="match status" value="1"/>
</dbReference>
<dbReference type="GO" id="GO:0005737">
    <property type="term" value="C:cytoplasm"/>
    <property type="evidence" value="ECO:0007669"/>
    <property type="project" value="UniProtKB-SubCell"/>
</dbReference>
<keyword evidence="14" id="KW-0010">Activator</keyword>
<dbReference type="InterPro" id="IPR002078">
    <property type="entry name" value="Sigma_54_int"/>
</dbReference>
<feature type="domain" description="4Fe-4S ferredoxin-type" evidence="17">
    <location>
        <begin position="62"/>
        <end position="91"/>
    </location>
</feature>
<evidence type="ECO:0000256" key="15">
    <source>
        <dbReference type="ARBA" id="ARBA00023163"/>
    </source>
</evidence>
<evidence type="ECO:0000256" key="14">
    <source>
        <dbReference type="ARBA" id="ARBA00023159"/>
    </source>
</evidence>
<keyword evidence="4" id="KW-0678">Repressor</keyword>
<evidence type="ECO:0000256" key="7">
    <source>
        <dbReference type="ARBA" id="ARBA00022741"/>
    </source>
</evidence>
<dbReference type="Gene3D" id="3.30.70.20">
    <property type="match status" value="1"/>
</dbReference>
<evidence type="ECO:0000259" key="16">
    <source>
        <dbReference type="PROSITE" id="PS50045"/>
    </source>
</evidence>
<evidence type="ECO:0000256" key="2">
    <source>
        <dbReference type="ARBA" id="ARBA00022485"/>
    </source>
</evidence>
<dbReference type="PROSITE" id="PS51656">
    <property type="entry name" value="4FE4S"/>
    <property type="match status" value="1"/>
</dbReference>
<dbReference type="SUPFAM" id="SSF54862">
    <property type="entry name" value="4Fe-4S ferredoxins"/>
    <property type="match status" value="1"/>
</dbReference>
<dbReference type="Proteomes" id="UP000238415">
    <property type="component" value="Unassembled WGS sequence"/>
</dbReference>
<feature type="domain" description="Sigma-54 factor interaction" evidence="16">
    <location>
        <begin position="459"/>
        <end position="688"/>
    </location>
</feature>
<dbReference type="PRINTS" id="PR01590">
    <property type="entry name" value="HTHFIS"/>
</dbReference>
<dbReference type="Pfam" id="PF00158">
    <property type="entry name" value="Sigma54_activat"/>
    <property type="match status" value="1"/>
</dbReference>
<organism evidence="19 20">
    <name type="scientific">Neomoorella humiferrea</name>
    <dbReference type="NCBI Taxonomy" id="676965"/>
    <lineage>
        <taxon>Bacteria</taxon>
        <taxon>Bacillati</taxon>
        <taxon>Bacillota</taxon>
        <taxon>Clostridia</taxon>
        <taxon>Neomoorellales</taxon>
        <taxon>Neomoorellaceae</taxon>
        <taxon>Neomoorella</taxon>
    </lineage>
</organism>
<dbReference type="SUPFAM" id="SSF53920">
    <property type="entry name" value="Fe-only hydrogenase"/>
    <property type="match status" value="1"/>
</dbReference>
<dbReference type="EMBL" id="PVXM01000003">
    <property type="protein sequence ID" value="PRR75798.1"/>
    <property type="molecule type" value="Genomic_DNA"/>
</dbReference>
<keyword evidence="9" id="KW-0408">Iron</keyword>
<evidence type="ECO:0000259" key="17">
    <source>
        <dbReference type="PROSITE" id="PS51379"/>
    </source>
</evidence>
<evidence type="ECO:0000259" key="18">
    <source>
        <dbReference type="PROSITE" id="PS51656"/>
    </source>
</evidence>
<evidence type="ECO:0000256" key="3">
    <source>
        <dbReference type="ARBA" id="ARBA00022490"/>
    </source>
</evidence>
<evidence type="ECO:0000256" key="11">
    <source>
        <dbReference type="ARBA" id="ARBA00023014"/>
    </source>
</evidence>
<dbReference type="SUPFAM" id="SSF46689">
    <property type="entry name" value="Homeodomain-like"/>
    <property type="match status" value="1"/>
</dbReference>
<dbReference type="GO" id="GO:0046872">
    <property type="term" value="F:metal ion binding"/>
    <property type="evidence" value="ECO:0007669"/>
    <property type="project" value="UniProtKB-KW"/>
</dbReference>
<keyword evidence="2" id="KW-0004">4Fe-4S</keyword>
<keyword evidence="11" id="KW-0411">Iron-sulfur</keyword>
<dbReference type="Pfam" id="PF25601">
    <property type="entry name" value="AAA_lid_14"/>
    <property type="match status" value="1"/>
</dbReference>
<dbReference type="PROSITE" id="PS00675">
    <property type="entry name" value="SIGMA54_INTERACT_1"/>
    <property type="match status" value="1"/>
</dbReference>
<keyword evidence="10" id="KW-0902">Two-component regulatory system</keyword>
<protein>
    <submittedName>
        <fullName evidence="19">Transcriptional regulatory protein ZraR</fullName>
    </submittedName>
</protein>
<dbReference type="GO" id="GO:0051539">
    <property type="term" value="F:4 iron, 4 sulfur cluster binding"/>
    <property type="evidence" value="ECO:0007669"/>
    <property type="project" value="UniProtKB-KW"/>
</dbReference>
<dbReference type="Gene3D" id="1.10.15.40">
    <property type="entry name" value="Electron transport complex subunit B, putative Fe-S cluster"/>
    <property type="match status" value="1"/>
</dbReference>
<dbReference type="InterPro" id="IPR003593">
    <property type="entry name" value="AAA+_ATPase"/>
</dbReference>
<keyword evidence="15" id="KW-0804">Transcription</keyword>
<dbReference type="InterPro" id="IPR025662">
    <property type="entry name" value="Sigma_54_int_dom_ATP-bd_1"/>
</dbReference>
<dbReference type="PANTHER" id="PTHR32071">
    <property type="entry name" value="TRANSCRIPTIONAL REGULATORY PROTEIN"/>
    <property type="match status" value="1"/>
</dbReference>
<dbReference type="Gene3D" id="1.10.10.60">
    <property type="entry name" value="Homeodomain-like"/>
    <property type="match status" value="1"/>
</dbReference>
<dbReference type="InterPro" id="IPR002197">
    <property type="entry name" value="HTH_Fis"/>
</dbReference>
<dbReference type="Gene3D" id="3.40.950.10">
    <property type="entry name" value="Fe-only Hydrogenase (Larger Subunit), Chain L, domain 3"/>
    <property type="match status" value="1"/>
</dbReference>
<dbReference type="Pfam" id="PF02906">
    <property type="entry name" value="Fe_hyd_lg_C"/>
    <property type="match status" value="1"/>
</dbReference>
<dbReference type="Pfam" id="PF04060">
    <property type="entry name" value="FeS"/>
    <property type="match status" value="1"/>
</dbReference>
<dbReference type="InterPro" id="IPR025943">
    <property type="entry name" value="Sigma_54_int_dom_ATP-bd_2"/>
</dbReference>
<feature type="domain" description="4Fe-4S ferredoxin-type" evidence="17">
    <location>
        <begin position="33"/>
        <end position="61"/>
    </location>
</feature>
<comment type="subcellular location">
    <subcellularLocation>
        <location evidence="1">Cytoplasm</location>
    </subcellularLocation>
</comment>
<dbReference type="AlphaFoldDB" id="A0A2T0AY28"/>
<keyword evidence="20" id="KW-1185">Reference proteome</keyword>
<dbReference type="InterPro" id="IPR004108">
    <property type="entry name" value="Fe_hydrogenase_lsu_C"/>
</dbReference>
<feature type="domain" description="4Fe-4S" evidence="18">
    <location>
        <begin position="386"/>
        <end position="448"/>
    </location>
</feature>
<reference evidence="19 20" key="1">
    <citation type="submission" date="2018-03" db="EMBL/GenBank/DDBJ databases">
        <title>Genome sequence of Moorella humiferrea DSM 23265.</title>
        <authorList>
            <person name="Poehlein A."/>
            <person name="Daniel R."/>
        </authorList>
    </citation>
    <scope>NUCLEOTIDE SEQUENCE [LARGE SCALE GENOMIC DNA]</scope>
    <source>
        <strain evidence="19 20">DSM 23265</strain>
    </source>
</reference>
<dbReference type="PROSITE" id="PS50045">
    <property type="entry name" value="SIGMA54_INTERACT_4"/>
    <property type="match status" value="1"/>
</dbReference>
<keyword evidence="6" id="KW-0479">Metal-binding</keyword>
<evidence type="ECO:0000256" key="1">
    <source>
        <dbReference type="ARBA" id="ARBA00004496"/>
    </source>
</evidence>
<dbReference type="Gene3D" id="3.40.50.300">
    <property type="entry name" value="P-loop containing nucleotide triphosphate hydrolases"/>
    <property type="match status" value="1"/>
</dbReference>
<dbReference type="GO" id="GO:0006355">
    <property type="term" value="P:regulation of DNA-templated transcription"/>
    <property type="evidence" value="ECO:0007669"/>
    <property type="project" value="InterPro"/>
</dbReference>
<dbReference type="PANTHER" id="PTHR32071:SF95">
    <property type="entry name" value="DNA-BINDING TRANSCRIPTIONAL REGULATOR NTRC"/>
    <property type="match status" value="1"/>
</dbReference>
<evidence type="ECO:0000256" key="9">
    <source>
        <dbReference type="ARBA" id="ARBA00023004"/>
    </source>
</evidence>
<dbReference type="GO" id="GO:0043565">
    <property type="term" value="F:sequence-specific DNA binding"/>
    <property type="evidence" value="ECO:0007669"/>
    <property type="project" value="InterPro"/>
</dbReference>
<comment type="caution">
    <text evidence="19">The sequence shown here is derived from an EMBL/GenBank/DDBJ whole genome shotgun (WGS) entry which is preliminary data.</text>
</comment>
<dbReference type="FunFam" id="3.40.50.300:FF:000006">
    <property type="entry name" value="DNA-binding transcriptional regulator NtrC"/>
    <property type="match status" value="1"/>
</dbReference>
<dbReference type="InterPro" id="IPR009016">
    <property type="entry name" value="Fe_hydrogenase"/>
</dbReference>
<gene>
    <name evidence="19" type="primary">zraR_1</name>
    <name evidence="19" type="ORF">MOHU_01790</name>
</gene>
<dbReference type="PROSITE" id="PS00676">
    <property type="entry name" value="SIGMA54_INTERACT_2"/>
    <property type="match status" value="1"/>
</dbReference>
<dbReference type="CDD" id="cd00009">
    <property type="entry name" value="AAA"/>
    <property type="match status" value="1"/>
</dbReference>
<keyword evidence="7" id="KW-0547">Nucleotide-binding</keyword>
<evidence type="ECO:0000256" key="8">
    <source>
        <dbReference type="ARBA" id="ARBA00022840"/>
    </source>
</evidence>
<dbReference type="InterPro" id="IPR009057">
    <property type="entry name" value="Homeodomain-like_sf"/>
</dbReference>
<name>A0A2T0AY28_9FIRM</name>
<accession>A0A2T0AY28</accession>
<evidence type="ECO:0000256" key="13">
    <source>
        <dbReference type="ARBA" id="ARBA00023125"/>
    </source>
</evidence>
<evidence type="ECO:0000313" key="19">
    <source>
        <dbReference type="EMBL" id="PRR75798.1"/>
    </source>
</evidence>
<evidence type="ECO:0000256" key="6">
    <source>
        <dbReference type="ARBA" id="ARBA00022723"/>
    </source>
</evidence>
<proteinExistence type="predicted"/>
<dbReference type="GO" id="GO:0000160">
    <property type="term" value="P:phosphorelay signal transduction system"/>
    <property type="evidence" value="ECO:0007669"/>
    <property type="project" value="UniProtKB-KW"/>
</dbReference>
<evidence type="ECO:0000256" key="10">
    <source>
        <dbReference type="ARBA" id="ARBA00023012"/>
    </source>
</evidence>
<dbReference type="SMART" id="SM00382">
    <property type="entry name" value="AAA"/>
    <property type="match status" value="1"/>
</dbReference>
<dbReference type="GO" id="GO:0005524">
    <property type="term" value="F:ATP binding"/>
    <property type="evidence" value="ECO:0007669"/>
    <property type="project" value="UniProtKB-KW"/>
</dbReference>
<dbReference type="PROSITE" id="PS51379">
    <property type="entry name" value="4FE4S_FER_2"/>
    <property type="match status" value="2"/>
</dbReference>
<keyword evidence="12" id="KW-0805">Transcription regulation</keyword>
<dbReference type="InterPro" id="IPR017896">
    <property type="entry name" value="4Fe4S_Fe-S-bd"/>
</dbReference>
<keyword evidence="13" id="KW-0238">DNA-binding</keyword>
<evidence type="ECO:0000256" key="5">
    <source>
        <dbReference type="ARBA" id="ARBA00022553"/>
    </source>
</evidence>